<dbReference type="InterPro" id="IPR011004">
    <property type="entry name" value="Trimer_LpxA-like_sf"/>
</dbReference>
<organism evidence="1 3">
    <name type="scientific">Spiroplasma poulsonii</name>
    <dbReference type="NCBI Taxonomy" id="2138"/>
    <lineage>
        <taxon>Bacteria</taxon>
        <taxon>Bacillati</taxon>
        <taxon>Mycoplasmatota</taxon>
        <taxon>Mollicutes</taxon>
        <taxon>Entomoplasmatales</taxon>
        <taxon>Spiroplasmataceae</taxon>
        <taxon>Spiroplasma</taxon>
    </lineage>
</organism>
<reference evidence="1" key="3">
    <citation type="submission" date="2017-11" db="EMBL/GenBank/DDBJ databases">
        <title>Cell-free culture of the endosymbiotic bacteria Spiroplasma poulsonii highlights bacterial genes involved in host-symbiont interactions.</title>
        <authorList>
            <person name="Masson F."/>
            <person name="Calderon Copete S.P."/>
            <person name="Schupfer F."/>
            <person name="Garcia-Arraez G."/>
            <person name="Lemaitre B."/>
        </authorList>
    </citation>
    <scope>NUCLEOTIDE SEQUENCE</scope>
    <source>
        <strain evidence="1">MSRO</strain>
    </source>
</reference>
<keyword evidence="1" id="KW-0012">Acyltransferase</keyword>
<proteinExistence type="predicted"/>
<keyword evidence="1" id="KW-0808">Transferase</keyword>
<accession>A0A2P6FD33</accession>
<dbReference type="AlphaFoldDB" id="A0A2P6FD33"/>
<name>A0A2P6FD33_9MOLU</name>
<dbReference type="RefSeq" id="WP_052443493.1">
    <property type="nucleotide sequence ID" value="NZ_CM020866.1"/>
</dbReference>
<evidence type="ECO:0000313" key="4">
    <source>
        <dbReference type="Proteomes" id="UP000274545"/>
    </source>
</evidence>
<dbReference type="Gene3D" id="2.160.10.10">
    <property type="entry name" value="Hexapeptide repeat proteins"/>
    <property type="match status" value="1"/>
</dbReference>
<dbReference type="Proteomes" id="UP000031565">
    <property type="component" value="Unassembled WGS sequence"/>
</dbReference>
<dbReference type="EC" id="2.3.1.-" evidence="1"/>
<evidence type="ECO:0000313" key="2">
    <source>
        <dbReference type="EMBL" id="RUP77170.1"/>
    </source>
</evidence>
<comment type="caution">
    <text evidence="1">The sequence shown here is derived from an EMBL/GenBank/DDBJ whole genome shotgun (WGS) entry which is preliminary data.</text>
</comment>
<dbReference type="STRING" id="2138.SMSRO_v1c11340"/>
<reference evidence="1 3" key="2">
    <citation type="journal article" date="2015" name="MBio">
        <title>Genome sequence of the Drosophila melanogaster male-killing Spiroplasma strain MSRO endosymbiont.</title>
        <authorList>
            <person name="Paredes J.C."/>
            <person name="Herren J.K."/>
            <person name="Schupfer F."/>
            <person name="Marin R."/>
            <person name="Claverol S."/>
            <person name="Kuo C.H."/>
            <person name="Lemaitre B."/>
            <person name="Beven L."/>
        </authorList>
    </citation>
    <scope>NUCLEOTIDE SEQUENCE [LARGE SCALE GENOMIC DNA]</scope>
    <source>
        <strain evidence="1 3">MSRO</strain>
    </source>
</reference>
<dbReference type="GO" id="GO:0016746">
    <property type="term" value="F:acyltransferase activity"/>
    <property type="evidence" value="ECO:0007669"/>
    <property type="project" value="UniProtKB-KW"/>
</dbReference>
<dbReference type="OrthoDB" id="9801697at2"/>
<dbReference type="Proteomes" id="UP000274545">
    <property type="component" value="Unassembled WGS sequence"/>
</dbReference>
<evidence type="ECO:0000313" key="3">
    <source>
        <dbReference type="Proteomes" id="UP000031565"/>
    </source>
</evidence>
<sequence length="106" mass="12379">MSKKAMIIPPTSKKNPKISGFYLIKNYITNPNIEIGDYTYYHCDQEQEAIEFQNKSILYHFPYLNDQIIIGKFCSIAKNVKFLMNGANHNYQNFLSYPLAFLTDKI</sequence>
<keyword evidence="3" id="KW-1185">Reference proteome</keyword>
<protein>
    <submittedName>
        <fullName evidence="1">Virginiamycin A acetyltransferase</fullName>
        <ecNumber evidence="1">2.3.1.-</ecNumber>
    </submittedName>
</protein>
<reference evidence="2 4" key="4">
    <citation type="journal article" date="2019" name="Genome Biol. Evol.">
        <title>Toxin and genome evolution in a Drosophila defensive symbiosis.</title>
        <authorList>
            <person name="Ballinger M.J."/>
            <person name="Gawryluk R.M."/>
            <person name="Perlman S.J."/>
        </authorList>
    </citation>
    <scope>NUCLEOTIDE SEQUENCE [LARGE SCALE GENOMIC DNA]</scope>
    <source>
        <strain evidence="2">SNeo</strain>
        <strain evidence="4">sNeo</strain>
    </source>
</reference>
<dbReference type="EMBL" id="RAHC01000003">
    <property type="protein sequence ID" value="RUP77170.1"/>
    <property type="molecule type" value="Genomic_DNA"/>
</dbReference>
<reference evidence="1" key="1">
    <citation type="submission" date="2014-10" db="EMBL/GenBank/DDBJ databases">
        <authorList>
            <person name="Seo M.-J."/>
            <person name="Seok Y.J."/>
            <person name="Cha I.-T."/>
        </authorList>
    </citation>
    <scope>NUCLEOTIDE SEQUENCE</scope>
    <source>
        <strain evidence="1">MSRO</strain>
    </source>
</reference>
<dbReference type="EMBL" id="JTLV02000001">
    <property type="protein sequence ID" value="PQM31371.1"/>
    <property type="molecule type" value="Genomic_DNA"/>
</dbReference>
<gene>
    <name evidence="1" type="primary">vat</name>
    <name evidence="2" type="ORF">D6D54_04350</name>
    <name evidence="1" type="ORF">SMSRO_SF011990</name>
</gene>
<dbReference type="SUPFAM" id="SSF51161">
    <property type="entry name" value="Trimeric LpxA-like enzymes"/>
    <property type="match status" value="1"/>
</dbReference>
<evidence type="ECO:0000313" key="1">
    <source>
        <dbReference type="EMBL" id="PQM31371.1"/>
    </source>
</evidence>